<dbReference type="PANTHER" id="PTHR12916:SF4">
    <property type="entry name" value="UNINFLATABLE, ISOFORM C"/>
    <property type="match status" value="1"/>
</dbReference>
<dbReference type="GO" id="GO:0048056">
    <property type="term" value="P:R3/R4 cell differentiation"/>
    <property type="evidence" value="ECO:0007669"/>
    <property type="project" value="UniProtKB-ARBA"/>
</dbReference>
<evidence type="ECO:0000313" key="7">
    <source>
        <dbReference type="EMBL" id="CAD7237647.1"/>
    </source>
</evidence>
<dbReference type="Pfam" id="PF12661">
    <property type="entry name" value="hEGF"/>
    <property type="match status" value="1"/>
</dbReference>
<dbReference type="FunFam" id="2.10.25.10:FF:000143">
    <property type="entry name" value="Protein crumbs 1"/>
    <property type="match status" value="1"/>
</dbReference>
<dbReference type="PROSITE" id="PS00022">
    <property type="entry name" value="EGF_1"/>
    <property type="match status" value="2"/>
</dbReference>
<dbReference type="GO" id="GO:0050769">
    <property type="term" value="P:positive regulation of neurogenesis"/>
    <property type="evidence" value="ECO:0007669"/>
    <property type="project" value="UniProtKB-ARBA"/>
</dbReference>
<keyword evidence="1 6" id="KW-0245">EGF-like domain</keyword>
<dbReference type="InterPro" id="IPR000742">
    <property type="entry name" value="EGF"/>
</dbReference>
<dbReference type="GO" id="GO:0035282">
    <property type="term" value="P:segmentation"/>
    <property type="evidence" value="ECO:0007669"/>
    <property type="project" value="UniProtKB-ARBA"/>
</dbReference>
<evidence type="ECO:0000256" key="5">
    <source>
        <dbReference type="ARBA" id="ARBA00023180"/>
    </source>
</evidence>
<feature type="disulfide bond" evidence="6">
    <location>
        <begin position="112"/>
        <end position="122"/>
    </location>
</feature>
<keyword evidence="5" id="KW-0325">Glycoprotein</keyword>
<comment type="caution">
    <text evidence="6">Lacks conserved residue(s) required for the propagation of feature annotation.</text>
</comment>
<accession>A0A7R8WT49</accession>
<evidence type="ECO:0000256" key="4">
    <source>
        <dbReference type="ARBA" id="ARBA00023157"/>
    </source>
</evidence>
<dbReference type="FunFam" id="2.10.25.10:FF:000012">
    <property type="entry name" value="Delta-like protein"/>
    <property type="match status" value="1"/>
</dbReference>
<evidence type="ECO:0000256" key="3">
    <source>
        <dbReference type="ARBA" id="ARBA00022737"/>
    </source>
</evidence>
<dbReference type="CDD" id="cd00054">
    <property type="entry name" value="EGF_CA"/>
    <property type="match status" value="1"/>
</dbReference>
<reference evidence="7" key="1">
    <citation type="submission" date="2020-11" db="EMBL/GenBank/DDBJ databases">
        <authorList>
            <person name="Tran Van P."/>
        </authorList>
    </citation>
    <scope>NUCLEOTIDE SEQUENCE</scope>
</reference>
<dbReference type="GO" id="GO:0048863">
    <property type="term" value="P:stem cell differentiation"/>
    <property type="evidence" value="ECO:0007669"/>
    <property type="project" value="UniProtKB-ARBA"/>
</dbReference>
<keyword evidence="2" id="KW-0732">Signal</keyword>
<dbReference type="GO" id="GO:0019904">
    <property type="term" value="F:protein domain specific binding"/>
    <property type="evidence" value="ECO:0007669"/>
    <property type="project" value="UniProtKB-ARBA"/>
</dbReference>
<dbReference type="SUPFAM" id="SSF57196">
    <property type="entry name" value="EGF/Laminin"/>
    <property type="match status" value="4"/>
</dbReference>
<name>A0A7R8WT49_9CRUS</name>
<keyword evidence="3" id="KW-0677">Repeat</keyword>
<dbReference type="FunFam" id="2.10.25.10:FF:000122">
    <property type="entry name" value="Protein crumbs homolog 2"/>
    <property type="match status" value="1"/>
</dbReference>
<dbReference type="GO" id="GO:0007219">
    <property type="term" value="P:Notch signaling pathway"/>
    <property type="evidence" value="ECO:0007669"/>
    <property type="project" value="TreeGrafter"/>
</dbReference>
<dbReference type="GO" id="GO:0048646">
    <property type="term" value="P:anatomical structure formation involved in morphogenesis"/>
    <property type="evidence" value="ECO:0007669"/>
    <property type="project" value="UniProtKB-ARBA"/>
</dbReference>
<dbReference type="EMBL" id="OB690332">
    <property type="protein sequence ID" value="CAD7237647.1"/>
    <property type="molecule type" value="Genomic_DNA"/>
</dbReference>
<feature type="disulfide bond" evidence="6">
    <location>
        <begin position="96"/>
        <end position="105"/>
    </location>
</feature>
<dbReference type="Pfam" id="PF00008">
    <property type="entry name" value="EGF"/>
    <property type="match status" value="1"/>
</dbReference>
<feature type="disulfide bond" evidence="6">
    <location>
        <begin position="133"/>
        <end position="142"/>
    </location>
</feature>
<protein>
    <submittedName>
        <fullName evidence="7">Uncharacterized protein</fullName>
    </submittedName>
</protein>
<dbReference type="PANTHER" id="PTHR12916">
    <property type="entry name" value="CYTOCHROME C OXIDASE POLYPEPTIDE VIC-2"/>
    <property type="match status" value="1"/>
</dbReference>
<dbReference type="Gene3D" id="2.10.25.10">
    <property type="entry name" value="Laminin"/>
    <property type="match status" value="4"/>
</dbReference>
<dbReference type="SMART" id="SM00181">
    <property type="entry name" value="EGF"/>
    <property type="match status" value="4"/>
</dbReference>
<gene>
    <name evidence="7" type="ORF">CTOB1V02_LOCUS15462</name>
</gene>
<feature type="non-terminal residue" evidence="7">
    <location>
        <position position="1"/>
    </location>
</feature>
<dbReference type="GO" id="GO:0009952">
    <property type="term" value="P:anterior/posterior pattern specification"/>
    <property type="evidence" value="ECO:0007669"/>
    <property type="project" value="UniProtKB-ARBA"/>
</dbReference>
<organism evidence="7">
    <name type="scientific">Cyprideis torosa</name>
    <dbReference type="NCBI Taxonomy" id="163714"/>
    <lineage>
        <taxon>Eukaryota</taxon>
        <taxon>Metazoa</taxon>
        <taxon>Ecdysozoa</taxon>
        <taxon>Arthropoda</taxon>
        <taxon>Crustacea</taxon>
        <taxon>Oligostraca</taxon>
        <taxon>Ostracoda</taxon>
        <taxon>Podocopa</taxon>
        <taxon>Podocopida</taxon>
        <taxon>Cytherocopina</taxon>
        <taxon>Cytheroidea</taxon>
        <taxon>Cytherideidae</taxon>
        <taxon>Cyprideis</taxon>
    </lineage>
</organism>
<dbReference type="OrthoDB" id="283575at2759"/>
<dbReference type="GO" id="GO:0030097">
    <property type="term" value="P:hemopoiesis"/>
    <property type="evidence" value="ECO:0007669"/>
    <property type="project" value="UniProtKB-ARBA"/>
</dbReference>
<dbReference type="GO" id="GO:0005509">
    <property type="term" value="F:calcium ion binding"/>
    <property type="evidence" value="ECO:0007669"/>
    <property type="project" value="InterPro"/>
</dbReference>
<feature type="disulfide bond" evidence="6">
    <location>
        <begin position="56"/>
        <end position="65"/>
    </location>
</feature>
<dbReference type="SMART" id="SM00179">
    <property type="entry name" value="EGF_CA"/>
    <property type="match status" value="3"/>
</dbReference>
<dbReference type="InterPro" id="IPR000152">
    <property type="entry name" value="EGF-type_Asp/Asn_hydroxyl_site"/>
</dbReference>
<dbReference type="PROSITE" id="PS01186">
    <property type="entry name" value="EGF_2"/>
    <property type="match status" value="1"/>
</dbReference>
<dbReference type="InterPro" id="IPR013032">
    <property type="entry name" value="EGF-like_CS"/>
</dbReference>
<dbReference type="PROSITE" id="PS50026">
    <property type="entry name" value="EGF_3"/>
    <property type="match status" value="4"/>
</dbReference>
<dbReference type="InterPro" id="IPR018097">
    <property type="entry name" value="EGF_Ca-bd_CS"/>
</dbReference>
<dbReference type="GO" id="GO:0005112">
    <property type="term" value="F:Notch binding"/>
    <property type="evidence" value="ECO:0007669"/>
    <property type="project" value="TreeGrafter"/>
</dbReference>
<dbReference type="InterPro" id="IPR001881">
    <property type="entry name" value="EGF-like_Ca-bd_dom"/>
</dbReference>
<proteinExistence type="predicted"/>
<dbReference type="PROSITE" id="PS01187">
    <property type="entry name" value="EGF_CA"/>
    <property type="match status" value="1"/>
</dbReference>
<evidence type="ECO:0000256" key="2">
    <source>
        <dbReference type="ARBA" id="ARBA00022729"/>
    </source>
</evidence>
<evidence type="ECO:0000256" key="1">
    <source>
        <dbReference type="ARBA" id="ARBA00022536"/>
    </source>
</evidence>
<evidence type="ECO:0000256" key="6">
    <source>
        <dbReference type="PROSITE-ProRule" id="PRU00076"/>
    </source>
</evidence>
<dbReference type="GO" id="GO:0016318">
    <property type="term" value="P:ommatidial rotation"/>
    <property type="evidence" value="ECO:0007669"/>
    <property type="project" value="UniProtKB-ARBA"/>
</dbReference>
<dbReference type="AlphaFoldDB" id="A0A7R8WT49"/>
<sequence>SDPCQNGGQCVDGLASFTCNCSYTGFEGDNIDECLTAECLNGGTCIDGIKDYECACHPAYLGKNCEIDIPDCDSQPCANGGACYERSNPGMPVIDCLPGFTGDSCEINTDECPSNPCLNGNCVDQVNALFCECFRGYEGMLCQVEIKECERFTPCVRGTYEDKICDNHD</sequence>
<dbReference type="PRINTS" id="PR00010">
    <property type="entry name" value="EGFBLOOD"/>
</dbReference>
<dbReference type="PROSITE" id="PS00010">
    <property type="entry name" value="ASX_HYDROXYL"/>
    <property type="match status" value="1"/>
</dbReference>
<keyword evidence="4 6" id="KW-1015">Disulfide bond</keyword>